<reference evidence="5" key="1">
    <citation type="submission" date="2018-04" db="EMBL/GenBank/DDBJ databases">
        <title>Draft genome sequence of the Candidatus Spirobacillus cienkowskii, a pathogen of freshwater Daphnia species, reconstructed from hemolymph metagenomic reads.</title>
        <authorList>
            <person name="Bresciani L."/>
            <person name="Lemos L.N."/>
            <person name="Wale N."/>
            <person name="Lin J.Y."/>
            <person name="Fernandes G.R."/>
            <person name="Duffy M.A."/>
            <person name="Rodrigues J.M."/>
        </authorList>
    </citation>
    <scope>NUCLEOTIDE SEQUENCE [LARGE SCALE GENOMIC DNA]</scope>
    <source>
        <strain evidence="5">Binning01</strain>
    </source>
</reference>
<dbReference type="InterPro" id="IPR035437">
    <property type="entry name" value="SNase_OB-fold_sf"/>
</dbReference>
<feature type="domain" description="TNase-like" evidence="4">
    <location>
        <begin position="23"/>
        <end position="155"/>
    </location>
</feature>
<evidence type="ECO:0000313" key="6">
    <source>
        <dbReference type="Proteomes" id="UP000253934"/>
    </source>
</evidence>
<dbReference type="GO" id="GO:0004519">
    <property type="term" value="F:endonuclease activity"/>
    <property type="evidence" value="ECO:0007669"/>
    <property type="project" value="UniProtKB-KW"/>
</dbReference>
<dbReference type="EMBL" id="QOVW01000067">
    <property type="protein sequence ID" value="RDB36079.1"/>
    <property type="molecule type" value="Genomic_DNA"/>
</dbReference>
<evidence type="ECO:0000256" key="2">
    <source>
        <dbReference type="ARBA" id="ARBA00022759"/>
    </source>
</evidence>
<gene>
    <name evidence="5" type="ORF">DCC88_06755</name>
</gene>
<proteinExistence type="predicted"/>
<keyword evidence="6" id="KW-1185">Reference proteome</keyword>
<evidence type="ECO:0000259" key="4">
    <source>
        <dbReference type="PROSITE" id="PS50830"/>
    </source>
</evidence>
<protein>
    <recommendedName>
        <fullName evidence="4">TNase-like domain-containing protein</fullName>
    </recommendedName>
</protein>
<accession>A0A369KN43</accession>
<dbReference type="SUPFAM" id="SSF50199">
    <property type="entry name" value="Staphylococcal nuclease"/>
    <property type="match status" value="1"/>
</dbReference>
<dbReference type="PANTHER" id="PTHR12302:SF3">
    <property type="entry name" value="SERINE_THREONINE-PROTEIN KINASE 31"/>
    <property type="match status" value="1"/>
</dbReference>
<keyword evidence="1" id="KW-0540">Nuclease</keyword>
<sequence length="170" mass="19507">MQKLKFFSFIPLILYSGYTFASEIVFYKVINCHDGDTCRLKGADNINLKVRLIGIDAPELATKKEKKYQPYAKESKEYLNNLIKGKQVSLKNYASDPYGRNLSEIFLDKENINLKILSAGMAEVYQGKSVKSLDISSYLDAERKAKSNKIGIWSQKNYQSPRDFRNVKKN</sequence>
<dbReference type="PROSITE" id="PS50830">
    <property type="entry name" value="TNASE_3"/>
    <property type="match status" value="1"/>
</dbReference>
<keyword evidence="2" id="KW-0255">Endonuclease</keyword>
<organism evidence="5 6">
    <name type="scientific">Spirobacillus cienkowskii</name>
    <dbReference type="NCBI Taxonomy" id="495820"/>
    <lineage>
        <taxon>Bacteria</taxon>
        <taxon>Pseudomonadati</taxon>
        <taxon>Bdellovibrionota</taxon>
        <taxon>Oligoflexia</taxon>
        <taxon>Silvanigrellales</taxon>
        <taxon>Spirobacillus</taxon>
    </lineage>
</organism>
<evidence type="ECO:0000256" key="1">
    <source>
        <dbReference type="ARBA" id="ARBA00022722"/>
    </source>
</evidence>
<evidence type="ECO:0000313" key="5">
    <source>
        <dbReference type="EMBL" id="RDB36079.1"/>
    </source>
</evidence>
<comment type="caution">
    <text evidence="5">The sequence shown here is derived from an EMBL/GenBank/DDBJ whole genome shotgun (WGS) entry which is preliminary data.</text>
</comment>
<dbReference type="PANTHER" id="PTHR12302">
    <property type="entry name" value="EBNA2 BINDING PROTEIN P100"/>
    <property type="match status" value="1"/>
</dbReference>
<dbReference type="InterPro" id="IPR016071">
    <property type="entry name" value="Staphylococal_nuclease_OB-fold"/>
</dbReference>
<evidence type="ECO:0000256" key="3">
    <source>
        <dbReference type="ARBA" id="ARBA00022801"/>
    </source>
</evidence>
<dbReference type="Gene3D" id="2.40.50.90">
    <property type="match status" value="1"/>
</dbReference>
<dbReference type="Pfam" id="PF00565">
    <property type="entry name" value="SNase"/>
    <property type="match status" value="1"/>
</dbReference>
<dbReference type="SMART" id="SM00318">
    <property type="entry name" value="SNc"/>
    <property type="match status" value="1"/>
</dbReference>
<dbReference type="GO" id="GO:0016787">
    <property type="term" value="F:hydrolase activity"/>
    <property type="evidence" value="ECO:0007669"/>
    <property type="project" value="UniProtKB-KW"/>
</dbReference>
<name>A0A369KN43_9BACT</name>
<dbReference type="AlphaFoldDB" id="A0A369KN43"/>
<dbReference type="Proteomes" id="UP000253934">
    <property type="component" value="Unassembled WGS sequence"/>
</dbReference>
<keyword evidence="3" id="KW-0378">Hydrolase</keyword>